<evidence type="ECO:0000313" key="2">
    <source>
        <dbReference type="EMBL" id="ATZ23799.1"/>
    </source>
</evidence>
<feature type="compositionally biased region" description="Basic and acidic residues" evidence="1">
    <location>
        <begin position="111"/>
        <end position="132"/>
    </location>
</feature>
<evidence type="ECO:0000256" key="1">
    <source>
        <dbReference type="SAM" id="MobiDB-lite"/>
    </source>
</evidence>
<name>A0A2K8PAN3_STRLA</name>
<dbReference type="RefSeq" id="WP_030234642.1">
    <property type="nucleotide sequence ID" value="NZ_CP024985.1"/>
</dbReference>
<sequence>MKLHLTVHDAHPGRDSFRVVRPARPPAHAELLDDSWYLNAYLDREAALLMAGLWTLAASSTRTLVHLPLRTAGGRTPGDRALDLVLLHHSLRFAPAHWKRLRARPGPGRPRTVDLRPPEPQEDPDRTYPRHADDRDRFHQHIHAETLFLTGSAPLFRRAAALFRDVARSGPAHPRTSARHGHYCREVDCGIRFRGLHVQYADPAEFSPAAG</sequence>
<feature type="region of interest" description="Disordered" evidence="1">
    <location>
        <begin position="101"/>
        <end position="132"/>
    </location>
</feature>
<dbReference type="AlphaFoldDB" id="A0A2K8PAN3"/>
<dbReference type="Proteomes" id="UP000231791">
    <property type="component" value="Chromosome"/>
</dbReference>
<dbReference type="KEGG" id="slx:SLAV_09650"/>
<protein>
    <submittedName>
        <fullName evidence="2">Uncharacterized protein</fullName>
    </submittedName>
</protein>
<keyword evidence="3" id="KW-1185">Reference proteome</keyword>
<dbReference type="GeneID" id="49382997"/>
<accession>A0A2K8PAN3</accession>
<reference evidence="2 3" key="1">
    <citation type="submission" date="2017-11" db="EMBL/GenBank/DDBJ databases">
        <title>Complete genome sequence of Streptomyces lavendulae subsp. lavendulae CCM 3239 (formerly 'Streptomyces aureofaciens CCM 3239'), the producer of the angucycline-type antibiotic auricin.</title>
        <authorList>
            <person name="Busche T."/>
            <person name="Novakova R."/>
            <person name="Al'Dilaimi A."/>
            <person name="Homerova D."/>
            <person name="Feckova L."/>
            <person name="Rezuchova B."/>
            <person name="Mingyar E."/>
            <person name="Csolleiova D."/>
            <person name="Bekeova C."/>
            <person name="Winkler A."/>
            <person name="Sevcikova B."/>
            <person name="Kalinowski J."/>
            <person name="Kormanec J."/>
            <person name="Ruckert C."/>
        </authorList>
    </citation>
    <scope>NUCLEOTIDE SEQUENCE [LARGE SCALE GENOMIC DNA]</scope>
    <source>
        <strain evidence="2 3">CCM 3239</strain>
    </source>
</reference>
<gene>
    <name evidence="2" type="ORF">SLAV_09650</name>
</gene>
<evidence type="ECO:0000313" key="3">
    <source>
        <dbReference type="Proteomes" id="UP000231791"/>
    </source>
</evidence>
<organism evidence="2 3">
    <name type="scientific">Streptomyces lavendulae subsp. lavendulae</name>
    <dbReference type="NCBI Taxonomy" id="58340"/>
    <lineage>
        <taxon>Bacteria</taxon>
        <taxon>Bacillati</taxon>
        <taxon>Actinomycetota</taxon>
        <taxon>Actinomycetes</taxon>
        <taxon>Kitasatosporales</taxon>
        <taxon>Streptomycetaceae</taxon>
        <taxon>Streptomyces</taxon>
    </lineage>
</organism>
<dbReference type="EMBL" id="CP024985">
    <property type="protein sequence ID" value="ATZ23799.1"/>
    <property type="molecule type" value="Genomic_DNA"/>
</dbReference>
<dbReference type="OrthoDB" id="3387657at2"/>
<proteinExistence type="predicted"/>